<proteinExistence type="predicted"/>
<comment type="caution">
    <text evidence="1">The sequence shown here is derived from an EMBL/GenBank/DDBJ whole genome shotgun (WGS) entry which is preliminary data.</text>
</comment>
<accession>A0A318EDD5</accession>
<keyword evidence="2" id="KW-1185">Reference proteome</keyword>
<gene>
    <name evidence="1" type="ORF">C8D93_102446</name>
</gene>
<dbReference type="Proteomes" id="UP000248330">
    <property type="component" value="Unassembled WGS sequence"/>
</dbReference>
<evidence type="ECO:0000313" key="2">
    <source>
        <dbReference type="Proteomes" id="UP000248330"/>
    </source>
</evidence>
<name>A0A318EDD5_9GAMM</name>
<protein>
    <submittedName>
        <fullName evidence="1">Uncharacterized protein</fullName>
    </submittedName>
</protein>
<sequence>MSPNQKRTAPLLGAAVVLAAACGGGGGGGTTEEPIPQEILLTISGKIVGPAPSGAEVTARIGDVEVTTEAAEDGAYSLELAVDEALSSALVTLAGKFTGDQSFVEMLSQLGSVSDLQAQAGEDDSLSPDENIRTNISSLSTAEAVLLDEAAGGGGKGAIGNGIDAAEALELAAILELAATDPDAFALPQGTDTTLALARSRDGRASFAAAVEETDPKSLENARRALIVNPDVVGAITASDVPNVLLSAVLQVGGEFPFNFFDLVTGIEFDEEGRGRFFSSRTNRGISWTFADNRVRVTYDEPQLTFGDELVDCDGDGTPTREQGVVTDDGFELVILSPTAISLSITGTLAFPECPAVPEETVTSTGALTVLNQSNTGGFVEADIAGASFVAPVRIPNGETDSGASLFQAELLNFSANGTGSGTYLIDAFDWTIEDGTLTLTYADGVNVRYRTVASIDAVAAGVLVDSGAGIDRLAEIDFGFEADPAASIDPLDVAGQYFQFGVGEENGGDPRLKGFRFVLQADGSGSQATDFVDENGEVVDAALPLRWVAEGGELLITRYQDGDSGAPCDPPATGCQLVDERRLVAVNEDGERFYLLEFRQRYAGGVVNGPATTVARFYDRVPLAAKNGFVLPAPALRTPAPGALQHLH</sequence>
<dbReference type="PROSITE" id="PS51257">
    <property type="entry name" value="PROKAR_LIPOPROTEIN"/>
    <property type="match status" value="1"/>
</dbReference>
<evidence type="ECO:0000313" key="1">
    <source>
        <dbReference type="EMBL" id="PXV70587.1"/>
    </source>
</evidence>
<organism evidence="1 2">
    <name type="scientific">Sinimarinibacterium flocculans</name>
    <dbReference type="NCBI Taxonomy" id="985250"/>
    <lineage>
        <taxon>Bacteria</taxon>
        <taxon>Pseudomonadati</taxon>
        <taxon>Pseudomonadota</taxon>
        <taxon>Gammaproteobacteria</taxon>
        <taxon>Nevskiales</taxon>
        <taxon>Nevskiaceae</taxon>
        <taxon>Sinimarinibacterium</taxon>
    </lineage>
</organism>
<dbReference type="AlphaFoldDB" id="A0A318EDD5"/>
<dbReference type="EMBL" id="QICN01000002">
    <property type="protein sequence ID" value="PXV70587.1"/>
    <property type="molecule type" value="Genomic_DNA"/>
</dbReference>
<reference evidence="1 2" key="1">
    <citation type="submission" date="2018-04" db="EMBL/GenBank/DDBJ databases">
        <title>Genomic Encyclopedia of Type Strains, Phase IV (KMG-IV): sequencing the most valuable type-strain genomes for metagenomic binning, comparative biology and taxonomic classification.</title>
        <authorList>
            <person name="Goeker M."/>
        </authorList>
    </citation>
    <scope>NUCLEOTIDE SEQUENCE [LARGE SCALE GENOMIC DNA]</scope>
    <source>
        <strain evidence="1 2">DSM 104150</strain>
    </source>
</reference>